<dbReference type="Proteomes" id="UP000250235">
    <property type="component" value="Unassembled WGS sequence"/>
</dbReference>
<organism evidence="2 3">
    <name type="scientific">Dorcoceras hygrometricum</name>
    <dbReference type="NCBI Taxonomy" id="472368"/>
    <lineage>
        <taxon>Eukaryota</taxon>
        <taxon>Viridiplantae</taxon>
        <taxon>Streptophyta</taxon>
        <taxon>Embryophyta</taxon>
        <taxon>Tracheophyta</taxon>
        <taxon>Spermatophyta</taxon>
        <taxon>Magnoliopsida</taxon>
        <taxon>eudicotyledons</taxon>
        <taxon>Gunneridae</taxon>
        <taxon>Pentapetalae</taxon>
        <taxon>asterids</taxon>
        <taxon>lamiids</taxon>
        <taxon>Lamiales</taxon>
        <taxon>Gesneriaceae</taxon>
        <taxon>Didymocarpoideae</taxon>
        <taxon>Trichosporeae</taxon>
        <taxon>Loxocarpinae</taxon>
        <taxon>Dorcoceras</taxon>
    </lineage>
</organism>
<dbReference type="AlphaFoldDB" id="A0A2Z7BR51"/>
<evidence type="ECO:0000313" key="3">
    <source>
        <dbReference type="Proteomes" id="UP000250235"/>
    </source>
</evidence>
<proteinExistence type="predicted"/>
<accession>A0A2Z7BR51</accession>
<name>A0A2Z7BR51_9LAMI</name>
<protein>
    <submittedName>
        <fullName evidence="2">Uncharacterized protein</fullName>
    </submittedName>
</protein>
<evidence type="ECO:0000256" key="1">
    <source>
        <dbReference type="SAM" id="MobiDB-lite"/>
    </source>
</evidence>
<evidence type="ECO:0000313" key="2">
    <source>
        <dbReference type="EMBL" id="KZV36736.1"/>
    </source>
</evidence>
<dbReference type="EMBL" id="KV003239">
    <property type="protein sequence ID" value="KZV36736.1"/>
    <property type="molecule type" value="Genomic_DNA"/>
</dbReference>
<sequence length="118" mass="12751">MHVAVKEHRSSRPANQLAVISIEPLYPHSVSTGEIIGMTHLSAGHNVALSQLKRAEELSGLACENVRATLLLHVPSPTSTQTSQLVLIERTTQDELSATSLAPNNGGNRRQFTGEVFE</sequence>
<gene>
    <name evidence="2" type="ORF">F511_33568</name>
</gene>
<reference evidence="2 3" key="1">
    <citation type="journal article" date="2015" name="Proc. Natl. Acad. Sci. U.S.A.">
        <title>The resurrection genome of Boea hygrometrica: A blueprint for survival of dehydration.</title>
        <authorList>
            <person name="Xiao L."/>
            <person name="Yang G."/>
            <person name="Zhang L."/>
            <person name="Yang X."/>
            <person name="Zhao S."/>
            <person name="Ji Z."/>
            <person name="Zhou Q."/>
            <person name="Hu M."/>
            <person name="Wang Y."/>
            <person name="Chen M."/>
            <person name="Xu Y."/>
            <person name="Jin H."/>
            <person name="Xiao X."/>
            <person name="Hu G."/>
            <person name="Bao F."/>
            <person name="Hu Y."/>
            <person name="Wan P."/>
            <person name="Li L."/>
            <person name="Deng X."/>
            <person name="Kuang T."/>
            <person name="Xiang C."/>
            <person name="Zhu J.K."/>
            <person name="Oliver M.J."/>
            <person name="He Y."/>
        </authorList>
    </citation>
    <scope>NUCLEOTIDE SEQUENCE [LARGE SCALE GENOMIC DNA]</scope>
    <source>
        <strain evidence="3">cv. XS01</strain>
    </source>
</reference>
<feature type="region of interest" description="Disordered" evidence="1">
    <location>
        <begin position="96"/>
        <end position="118"/>
    </location>
</feature>
<keyword evidence="3" id="KW-1185">Reference proteome</keyword>
<feature type="compositionally biased region" description="Polar residues" evidence="1">
    <location>
        <begin position="96"/>
        <end position="111"/>
    </location>
</feature>